<feature type="domain" description="YobI-like P-loop NTPase" evidence="2">
    <location>
        <begin position="17"/>
        <end position="391"/>
    </location>
</feature>
<proteinExistence type="predicted"/>
<dbReference type="PROSITE" id="PS00018">
    <property type="entry name" value="EF_HAND_1"/>
    <property type="match status" value="1"/>
</dbReference>
<evidence type="ECO:0000313" key="3">
    <source>
        <dbReference type="EMBL" id="TYC50544.1"/>
    </source>
</evidence>
<gene>
    <name evidence="3" type="ORF">ESZ50_02425</name>
</gene>
<dbReference type="InterPro" id="IPR027417">
    <property type="entry name" value="P-loop_NTPase"/>
</dbReference>
<dbReference type="SUPFAM" id="SSF52540">
    <property type="entry name" value="P-loop containing nucleoside triphosphate hydrolases"/>
    <property type="match status" value="1"/>
</dbReference>
<dbReference type="Pfam" id="PF20693">
    <property type="entry name" value="YobI-ATPase"/>
    <property type="match status" value="1"/>
</dbReference>
<comment type="caution">
    <text evidence="3">The sequence shown here is derived from an EMBL/GenBank/DDBJ whole genome shotgun (WGS) entry which is preliminary data.</text>
</comment>
<feature type="transmembrane region" description="Helical" evidence="1">
    <location>
        <begin position="133"/>
        <end position="153"/>
    </location>
</feature>
<keyword evidence="1" id="KW-1133">Transmembrane helix</keyword>
<feature type="transmembrane region" description="Helical" evidence="1">
    <location>
        <begin position="173"/>
        <end position="197"/>
    </location>
</feature>
<evidence type="ECO:0000256" key="1">
    <source>
        <dbReference type="SAM" id="Phobius"/>
    </source>
</evidence>
<dbReference type="AlphaFoldDB" id="A0A6C2C9F6"/>
<keyword evidence="1" id="KW-0812">Transmembrane</keyword>
<keyword evidence="4" id="KW-1185">Reference proteome</keyword>
<accession>A0A6C2C9F6</accession>
<sequence length="760" mass="88324">MESLAPRSVDTDTLNRYKDIMNDALENDSIDNIAISGSYGSGKSSIVNSFFEQSAYSKEILRVSLATFNEKDGLNNENKYIDTVKKNDNDDQVIEAKNVFASMINQIIYQIDPNRIPLTRFKVKKGLNKSTKLEILTLALLVGSLFLNLTPYYGNAKVIAGRLSFSAETLRTFFSVLEFLRNIAIVVIPLMLLWNILANIEFSKISLLSKYVKAELSLAGDDLFEKYADEMRYIFERSKKRILVIEDLDRFEDLSIFTKLRELNIKLNAKRVSGQKSMHWQFVYLIRDTMFTDPLERVKFFDLIIPVVPYISTGNSYEKIRTMFPKVSFRLATILGEYISDYRLLQNIKNEFEFYYNFSEFDKYEELLSLISFKNLFPAEFDVLQNGKGILAEIVKGAKRDATDTIIQLQHDKQEITLKNWDINNNGNLTDKELENLANRVKTIDLKINETRQKRLSAFDFENFESKGFKINVLLKTLVQYDFITFDYLKIINNYYGKKDHIAFLQNLNTEGSLNLDTAEMTDLPGLSKELRPRDYGLKQILNLDYAIWLAKNQDDDEDTNNFKVLINTALSESTDFVENMINKDNSIYSKIIATRLTFNFDLSILNFETLPINVKLEILHKKQIDIHKAESISTIAKWLLNTRQLRLKDLVGLLNDPDFRVDWKHLLLQNSEVKRRLDLDLIDDKNLWPNMLDFNNAKPYLETVKTYSNRFGFDNSLVKFIIYNNINLSDQMKDELKTDNIDLANLDPHIRNQLLTKLK</sequence>
<evidence type="ECO:0000259" key="2">
    <source>
        <dbReference type="Pfam" id="PF20693"/>
    </source>
</evidence>
<protein>
    <recommendedName>
        <fullName evidence="2">YobI-like P-loop NTPase domain-containing protein</fullName>
    </recommendedName>
</protein>
<name>A0A6C2C9F6_9LACO</name>
<dbReference type="InterPro" id="IPR018247">
    <property type="entry name" value="EF_Hand_1_Ca_BS"/>
</dbReference>
<evidence type="ECO:0000313" key="4">
    <source>
        <dbReference type="Proteomes" id="UP000371977"/>
    </source>
</evidence>
<reference evidence="3 4" key="1">
    <citation type="submission" date="2019-01" db="EMBL/GenBank/DDBJ databases">
        <title>Weissella sp. nov., a novel lactic acid bacterium isolated from animal feces.</title>
        <authorList>
            <person name="Wang L.-T."/>
        </authorList>
    </citation>
    <scope>NUCLEOTIDE SEQUENCE [LARGE SCALE GENOMIC DNA]</scope>
    <source>
        <strain evidence="3 4">8H-2</strain>
    </source>
</reference>
<dbReference type="Proteomes" id="UP000371977">
    <property type="component" value="Unassembled WGS sequence"/>
</dbReference>
<dbReference type="EMBL" id="SDGZ01000008">
    <property type="protein sequence ID" value="TYC50544.1"/>
    <property type="molecule type" value="Genomic_DNA"/>
</dbReference>
<organism evidence="3 4">
    <name type="scientific">Weissella muntiaci</name>
    <dbReference type="NCBI Taxonomy" id="2508881"/>
    <lineage>
        <taxon>Bacteria</taxon>
        <taxon>Bacillati</taxon>
        <taxon>Bacillota</taxon>
        <taxon>Bacilli</taxon>
        <taxon>Lactobacillales</taxon>
        <taxon>Lactobacillaceae</taxon>
        <taxon>Weissella</taxon>
    </lineage>
</organism>
<dbReference type="InterPro" id="IPR048428">
    <property type="entry name" value="YobI-NTPase"/>
</dbReference>
<keyword evidence="1" id="KW-0472">Membrane</keyword>